<dbReference type="Proteomes" id="UP000078504">
    <property type="component" value="Unassembled WGS sequence"/>
</dbReference>
<protein>
    <submittedName>
        <fullName evidence="5">Putative transcriptional regulator</fullName>
    </submittedName>
</protein>
<dbReference type="GO" id="GO:0006355">
    <property type="term" value="P:regulation of DNA-templated transcription"/>
    <property type="evidence" value="ECO:0007669"/>
    <property type="project" value="InterPro"/>
</dbReference>
<dbReference type="EMBL" id="LXEP01000003">
    <property type="protein sequence ID" value="OAT23917.1"/>
    <property type="molecule type" value="Genomic_DNA"/>
</dbReference>
<dbReference type="AlphaFoldDB" id="A0A1B7I650"/>
<keyword evidence="3" id="KW-0812">Transmembrane</keyword>
<dbReference type="Pfam" id="PF00486">
    <property type="entry name" value="Trans_reg_C"/>
    <property type="match status" value="1"/>
</dbReference>
<dbReference type="InterPro" id="IPR016032">
    <property type="entry name" value="Sig_transdc_resp-reg_C-effctor"/>
</dbReference>
<proteinExistence type="predicted"/>
<gene>
    <name evidence="5" type="ORF">M977_00207</name>
</gene>
<dbReference type="GO" id="GO:0003677">
    <property type="term" value="F:DNA binding"/>
    <property type="evidence" value="ECO:0007669"/>
    <property type="project" value="UniProtKB-UniRule"/>
</dbReference>
<keyword evidence="3" id="KW-1133">Transmembrane helix</keyword>
<evidence type="ECO:0000256" key="2">
    <source>
        <dbReference type="PROSITE-ProRule" id="PRU01091"/>
    </source>
</evidence>
<sequence>MVKVVLNSTILFDEDLHCLSQVNDGNNFIILGATTSRCLALFIAHQGEVLCKKNLLHDGWGKFGTVVSEGSLWQMISQLRKAFEHFNLDGGLIITMPRVGYKLSTALVIEPEEKLRQVITLPAATELLTLHSLAPVARLPARWLTVWLPLLLLNLLLLALIYRNQSGPVPLPAMQSGWHFSHQAQDTAIYVQNPDSSAHDINQRVITLMPDGTPAKYVYINHSAEQTLKSYFLCRREIKEQDNGCITSIMVGDSSG</sequence>
<dbReference type="SMART" id="SM00862">
    <property type="entry name" value="Trans_reg_C"/>
    <property type="match status" value="1"/>
</dbReference>
<comment type="caution">
    <text evidence="5">The sequence shown here is derived from an EMBL/GenBank/DDBJ whole genome shotgun (WGS) entry which is preliminary data.</text>
</comment>
<dbReference type="RefSeq" id="WP_064511689.1">
    <property type="nucleotide sequence ID" value="NZ_LXEP01000003.1"/>
</dbReference>
<dbReference type="CDD" id="cd00383">
    <property type="entry name" value="trans_reg_C"/>
    <property type="match status" value="1"/>
</dbReference>
<name>A0A1B7I650_9ENTR</name>
<dbReference type="PATRIC" id="fig|1354253.4.peg.211"/>
<dbReference type="SUPFAM" id="SSF46894">
    <property type="entry name" value="C-terminal effector domain of the bipartite response regulators"/>
    <property type="match status" value="1"/>
</dbReference>
<feature type="transmembrane region" description="Helical" evidence="3">
    <location>
        <begin position="143"/>
        <end position="162"/>
    </location>
</feature>
<evidence type="ECO:0000259" key="4">
    <source>
        <dbReference type="PROSITE" id="PS51755"/>
    </source>
</evidence>
<keyword evidence="3" id="KW-0472">Membrane</keyword>
<dbReference type="PROSITE" id="PS51755">
    <property type="entry name" value="OMPR_PHOB"/>
    <property type="match status" value="1"/>
</dbReference>
<reference evidence="5 6" key="1">
    <citation type="submission" date="2016-04" db="EMBL/GenBank/DDBJ databases">
        <title>ATOL: Assembling a taxonomically balanced genome-scale reconstruction of the evolutionary history of the Enterobacteriaceae.</title>
        <authorList>
            <person name="Plunkett G.III."/>
            <person name="Neeno-Eckwall E.C."/>
            <person name="Glasner J.D."/>
            <person name="Perna N.T."/>
        </authorList>
    </citation>
    <scope>NUCLEOTIDE SEQUENCE [LARGE SCALE GENOMIC DNA]</scope>
    <source>
        <strain evidence="5 6">ATCC 51604</strain>
    </source>
</reference>
<evidence type="ECO:0000313" key="5">
    <source>
        <dbReference type="EMBL" id="OAT23917.1"/>
    </source>
</evidence>
<feature type="domain" description="OmpR/PhoB-type" evidence="4">
    <location>
        <begin position="2"/>
        <end position="105"/>
    </location>
</feature>
<evidence type="ECO:0000313" key="6">
    <source>
        <dbReference type="Proteomes" id="UP000078504"/>
    </source>
</evidence>
<dbReference type="Gene3D" id="1.10.10.10">
    <property type="entry name" value="Winged helix-like DNA-binding domain superfamily/Winged helix DNA-binding domain"/>
    <property type="match status" value="1"/>
</dbReference>
<evidence type="ECO:0000256" key="3">
    <source>
        <dbReference type="SAM" id="Phobius"/>
    </source>
</evidence>
<accession>A0A1B7I650</accession>
<feature type="DNA-binding region" description="OmpR/PhoB-type" evidence="2">
    <location>
        <begin position="2"/>
        <end position="105"/>
    </location>
</feature>
<keyword evidence="1 2" id="KW-0238">DNA-binding</keyword>
<dbReference type="InterPro" id="IPR001867">
    <property type="entry name" value="OmpR/PhoB-type_DNA-bd"/>
</dbReference>
<dbReference type="InterPro" id="IPR036388">
    <property type="entry name" value="WH-like_DNA-bd_sf"/>
</dbReference>
<dbReference type="GO" id="GO:0000160">
    <property type="term" value="P:phosphorelay signal transduction system"/>
    <property type="evidence" value="ECO:0007669"/>
    <property type="project" value="InterPro"/>
</dbReference>
<evidence type="ECO:0000256" key="1">
    <source>
        <dbReference type="ARBA" id="ARBA00023125"/>
    </source>
</evidence>
<organism evidence="5 6">
    <name type="scientific">Buttiauxella gaviniae ATCC 51604</name>
    <dbReference type="NCBI Taxonomy" id="1354253"/>
    <lineage>
        <taxon>Bacteria</taxon>
        <taxon>Pseudomonadati</taxon>
        <taxon>Pseudomonadota</taxon>
        <taxon>Gammaproteobacteria</taxon>
        <taxon>Enterobacterales</taxon>
        <taxon>Enterobacteriaceae</taxon>
        <taxon>Buttiauxella</taxon>
    </lineage>
</organism>